<keyword evidence="2" id="KW-1185">Reference proteome</keyword>
<name>A0A9P0GAW5_9CUCU</name>
<dbReference type="OrthoDB" id="7367179at2759"/>
<dbReference type="Proteomes" id="UP001153636">
    <property type="component" value="Chromosome 16"/>
</dbReference>
<dbReference type="EMBL" id="OV651828">
    <property type="protein sequence ID" value="CAH1104301.1"/>
    <property type="molecule type" value="Genomic_DNA"/>
</dbReference>
<dbReference type="AlphaFoldDB" id="A0A9P0GAW5"/>
<gene>
    <name evidence="1" type="ORF">PSYICH_LOCUS5049</name>
</gene>
<accession>A0A9P0GAW5</accession>
<proteinExistence type="predicted"/>
<dbReference type="PANTHER" id="PTHR10773">
    <property type="entry name" value="DNA-DIRECTED RNA POLYMERASES I, II, AND III SUBUNIT RPABC2"/>
    <property type="match status" value="1"/>
</dbReference>
<sequence>MPSHYCRASSTKLYLEPVVQSKSKLYQLYCEKCNEQQEVPLSRWVFDQIFIENNLSIFLPKKDQCDMCCSHSVGNISEGEYREHILKKNRVRQEKNQDKLRADNKEVHVFTHDLQSVQLCPKLEASAIYYKTKLCVHNFTTYNLGNKDVQCYWFDECTAGLVSSVYTSCIIDCLKKTLAKEVLPIILYSDSCTAQNRNVVLSNALLELAMDCNIQITQKILEKGHTQMEIDSSHSAIECQIKSRDIYLPSQYGFLSKEARPKQPYNVHFLSYDFFHDYSKYLMYDSIRPGRVANDPVVTNIRVLLYEPVGLIKYKLNFDDEYLRIIAQET</sequence>
<evidence type="ECO:0000313" key="1">
    <source>
        <dbReference type="EMBL" id="CAH1104301.1"/>
    </source>
</evidence>
<protein>
    <submittedName>
        <fullName evidence="1">Uncharacterized protein</fullName>
    </submittedName>
</protein>
<evidence type="ECO:0000313" key="2">
    <source>
        <dbReference type="Proteomes" id="UP001153636"/>
    </source>
</evidence>
<organism evidence="1 2">
    <name type="scientific">Psylliodes chrysocephalus</name>
    <dbReference type="NCBI Taxonomy" id="3402493"/>
    <lineage>
        <taxon>Eukaryota</taxon>
        <taxon>Metazoa</taxon>
        <taxon>Ecdysozoa</taxon>
        <taxon>Arthropoda</taxon>
        <taxon>Hexapoda</taxon>
        <taxon>Insecta</taxon>
        <taxon>Pterygota</taxon>
        <taxon>Neoptera</taxon>
        <taxon>Endopterygota</taxon>
        <taxon>Coleoptera</taxon>
        <taxon>Polyphaga</taxon>
        <taxon>Cucujiformia</taxon>
        <taxon>Chrysomeloidea</taxon>
        <taxon>Chrysomelidae</taxon>
        <taxon>Galerucinae</taxon>
        <taxon>Alticini</taxon>
        <taxon>Psylliodes</taxon>
    </lineage>
</organism>
<reference evidence="1" key="1">
    <citation type="submission" date="2022-01" db="EMBL/GenBank/DDBJ databases">
        <authorList>
            <person name="King R."/>
        </authorList>
    </citation>
    <scope>NUCLEOTIDE SEQUENCE</scope>
</reference>
<dbReference type="PANTHER" id="PTHR10773:SF19">
    <property type="match status" value="1"/>
</dbReference>